<gene>
    <name evidence="2" type="ORF">QTO34_009775</name>
</gene>
<accession>A0AA40LFE9</accession>
<dbReference type="EMBL" id="JAULJE010000021">
    <property type="protein sequence ID" value="KAK1329593.1"/>
    <property type="molecule type" value="Genomic_DNA"/>
</dbReference>
<organism evidence="2 3">
    <name type="scientific">Cnephaeus nilssonii</name>
    <name type="common">Northern bat</name>
    <name type="synonym">Eptesicus nilssonii</name>
    <dbReference type="NCBI Taxonomy" id="3371016"/>
    <lineage>
        <taxon>Eukaryota</taxon>
        <taxon>Metazoa</taxon>
        <taxon>Chordata</taxon>
        <taxon>Craniata</taxon>
        <taxon>Vertebrata</taxon>
        <taxon>Euteleostomi</taxon>
        <taxon>Mammalia</taxon>
        <taxon>Eutheria</taxon>
        <taxon>Laurasiatheria</taxon>
        <taxon>Chiroptera</taxon>
        <taxon>Yangochiroptera</taxon>
        <taxon>Vespertilionidae</taxon>
        <taxon>Cnephaeus</taxon>
    </lineage>
</organism>
<evidence type="ECO:0000313" key="2">
    <source>
        <dbReference type="EMBL" id="KAK1329593.1"/>
    </source>
</evidence>
<sequence>MTGSENGCCCGTQGLEAATEQNVSVRVSQAKRIKVPLSSQKSHPCESCGAVLRDIFQLVEQQGTQHSPKLLRCGACAKPFYFSAKCHQGQHMRAECLVRGVDRASLVKSSTFSVSQKLFTGQQVRDSILTASGQLQHQAPHPRDKPSEISMSGVTFQCRRNYHTKTECKKKVCRGSCLSLTKGSAFWRNGLMRRFKKESKEERQLERHGVRGSSAEGTEDS</sequence>
<comment type="caution">
    <text evidence="2">The sequence shown here is derived from an EMBL/GenBank/DDBJ whole genome shotgun (WGS) entry which is preliminary data.</text>
</comment>
<evidence type="ECO:0000313" key="3">
    <source>
        <dbReference type="Proteomes" id="UP001177744"/>
    </source>
</evidence>
<reference evidence="2" key="1">
    <citation type="submission" date="2023-06" db="EMBL/GenBank/DDBJ databases">
        <title>Reference genome for the Northern bat (Eptesicus nilssonii), a most northern bat species.</title>
        <authorList>
            <person name="Laine V.N."/>
            <person name="Pulliainen A.T."/>
            <person name="Lilley T.M."/>
        </authorList>
    </citation>
    <scope>NUCLEOTIDE SEQUENCE</scope>
    <source>
        <strain evidence="2">BLF_Eptnil</strain>
        <tissue evidence="2">Kidney</tissue>
    </source>
</reference>
<proteinExistence type="predicted"/>
<feature type="region of interest" description="Disordered" evidence="1">
    <location>
        <begin position="197"/>
        <end position="221"/>
    </location>
</feature>
<feature type="compositionally biased region" description="Basic and acidic residues" evidence="1">
    <location>
        <begin position="198"/>
        <end position="209"/>
    </location>
</feature>
<protein>
    <recommendedName>
        <fullName evidence="4">C2H2-type domain-containing protein</fullName>
    </recommendedName>
</protein>
<evidence type="ECO:0008006" key="4">
    <source>
        <dbReference type="Google" id="ProtNLM"/>
    </source>
</evidence>
<keyword evidence="3" id="KW-1185">Reference proteome</keyword>
<evidence type="ECO:0000256" key="1">
    <source>
        <dbReference type="SAM" id="MobiDB-lite"/>
    </source>
</evidence>
<dbReference type="Proteomes" id="UP001177744">
    <property type="component" value="Unassembled WGS sequence"/>
</dbReference>
<dbReference type="AlphaFoldDB" id="A0AA40LFE9"/>
<name>A0AA40LFE9_CNENI</name>